<dbReference type="NCBIfam" id="NF041510">
    <property type="entry name" value="AMED_5909_fam"/>
    <property type="match status" value="1"/>
</dbReference>
<proteinExistence type="predicted"/>
<dbReference type="InterPro" id="IPR048152">
    <property type="entry name" value="AMED_5909-like"/>
</dbReference>
<keyword evidence="2" id="KW-1185">Reference proteome</keyword>
<dbReference type="RefSeq" id="WP_380723520.1">
    <property type="nucleotide sequence ID" value="NZ_JBHTLK010000054.1"/>
</dbReference>
<name>A0ABW3QTG5_9PSEU</name>
<reference evidence="2" key="1">
    <citation type="journal article" date="2019" name="Int. J. Syst. Evol. Microbiol.">
        <title>The Global Catalogue of Microorganisms (GCM) 10K type strain sequencing project: providing services to taxonomists for standard genome sequencing and annotation.</title>
        <authorList>
            <consortium name="The Broad Institute Genomics Platform"/>
            <consortium name="The Broad Institute Genome Sequencing Center for Infectious Disease"/>
            <person name="Wu L."/>
            <person name="Ma J."/>
        </authorList>
    </citation>
    <scope>NUCLEOTIDE SEQUENCE [LARGE SCALE GENOMIC DNA]</scope>
    <source>
        <strain evidence="2">CCUG 60214</strain>
    </source>
</reference>
<comment type="caution">
    <text evidence="1">The sequence shown here is derived from an EMBL/GenBank/DDBJ whole genome shotgun (WGS) entry which is preliminary data.</text>
</comment>
<dbReference type="EMBL" id="JBHTLK010000054">
    <property type="protein sequence ID" value="MFD1148079.1"/>
    <property type="molecule type" value="Genomic_DNA"/>
</dbReference>
<accession>A0ABW3QTG5</accession>
<gene>
    <name evidence="1" type="ORF">ACFQ3T_13175</name>
</gene>
<evidence type="ECO:0000313" key="2">
    <source>
        <dbReference type="Proteomes" id="UP001597168"/>
    </source>
</evidence>
<dbReference type="Proteomes" id="UP001597168">
    <property type="component" value="Unassembled WGS sequence"/>
</dbReference>
<protein>
    <submittedName>
        <fullName evidence="1">AMED_5909 family protein</fullName>
    </submittedName>
</protein>
<evidence type="ECO:0000313" key="1">
    <source>
        <dbReference type="EMBL" id="MFD1148079.1"/>
    </source>
</evidence>
<organism evidence="1 2">
    <name type="scientific">Saccharothrix hoggarensis</name>
    <dbReference type="NCBI Taxonomy" id="913853"/>
    <lineage>
        <taxon>Bacteria</taxon>
        <taxon>Bacillati</taxon>
        <taxon>Actinomycetota</taxon>
        <taxon>Actinomycetes</taxon>
        <taxon>Pseudonocardiales</taxon>
        <taxon>Pseudonocardiaceae</taxon>
        <taxon>Saccharothrix</taxon>
    </lineage>
</organism>
<sequence length="94" mass="10559">MSKAKRASDEGLWRAARAVTSLKYAHEALVRVMPAPDADPAVRRTFFLRSADVYARVAEIDRGHHHEALYWAKREREKGEAIDAGRAGDRGADR</sequence>